<feature type="domain" description="Peptidase S1" evidence="9">
    <location>
        <begin position="266"/>
        <end position="521"/>
    </location>
</feature>
<evidence type="ECO:0000256" key="7">
    <source>
        <dbReference type="RuleBase" id="RU363034"/>
    </source>
</evidence>
<organism evidence="10 11">
    <name type="scientific">Thalassiosira oceanica</name>
    <name type="common">Marine diatom</name>
    <dbReference type="NCBI Taxonomy" id="159749"/>
    <lineage>
        <taxon>Eukaryota</taxon>
        <taxon>Sar</taxon>
        <taxon>Stramenopiles</taxon>
        <taxon>Ochrophyta</taxon>
        <taxon>Bacillariophyta</taxon>
        <taxon>Coscinodiscophyceae</taxon>
        <taxon>Thalassiosirophycidae</taxon>
        <taxon>Thalassiosirales</taxon>
        <taxon>Thalassiosiraceae</taxon>
        <taxon>Thalassiosira</taxon>
    </lineage>
</organism>
<keyword evidence="4 7" id="KW-0720">Serine protease</keyword>
<accession>K0S8N3</accession>
<dbReference type="EMBL" id="AGNL01020214">
    <property type="protein sequence ID" value="EJK61279.1"/>
    <property type="molecule type" value="Genomic_DNA"/>
</dbReference>
<evidence type="ECO:0000256" key="4">
    <source>
        <dbReference type="ARBA" id="ARBA00022825"/>
    </source>
</evidence>
<comment type="similarity">
    <text evidence="1">Belongs to the peptidase S1 family.</text>
</comment>
<keyword evidence="5" id="KW-0843">Virulence</keyword>
<dbReference type="SMART" id="SM00020">
    <property type="entry name" value="Tryp_SPc"/>
    <property type="match status" value="1"/>
</dbReference>
<evidence type="ECO:0000259" key="9">
    <source>
        <dbReference type="PROSITE" id="PS50240"/>
    </source>
</evidence>
<dbReference type="SUPFAM" id="SSF50494">
    <property type="entry name" value="Trypsin-like serine proteases"/>
    <property type="match status" value="1"/>
</dbReference>
<keyword evidence="2 7" id="KW-0645">Protease</keyword>
<keyword evidence="3 7" id="KW-0378">Hydrolase</keyword>
<dbReference type="InterPro" id="IPR001314">
    <property type="entry name" value="Peptidase_S1A"/>
</dbReference>
<name>K0S8N3_THAOC</name>
<dbReference type="InterPro" id="IPR043504">
    <property type="entry name" value="Peptidase_S1_PA_chymotrypsin"/>
</dbReference>
<reference evidence="10 11" key="1">
    <citation type="journal article" date="2012" name="Genome Biol.">
        <title>Genome and low-iron response of an oceanic diatom adapted to chronic iron limitation.</title>
        <authorList>
            <person name="Lommer M."/>
            <person name="Specht M."/>
            <person name="Roy A.S."/>
            <person name="Kraemer L."/>
            <person name="Andreson R."/>
            <person name="Gutowska M.A."/>
            <person name="Wolf J."/>
            <person name="Bergner S.V."/>
            <person name="Schilhabel M.B."/>
            <person name="Klostermeier U.C."/>
            <person name="Beiko R.G."/>
            <person name="Rosenstiel P."/>
            <person name="Hippler M."/>
            <person name="Laroche J."/>
        </authorList>
    </citation>
    <scope>NUCLEOTIDE SEQUENCE [LARGE SCALE GENOMIC DNA]</scope>
    <source>
        <strain evidence="10 11">CCMP1005</strain>
    </source>
</reference>
<evidence type="ECO:0000256" key="2">
    <source>
        <dbReference type="ARBA" id="ARBA00022670"/>
    </source>
</evidence>
<gene>
    <name evidence="10" type="ORF">THAOC_18267</name>
</gene>
<dbReference type="GO" id="GO:0006508">
    <property type="term" value="P:proteolysis"/>
    <property type="evidence" value="ECO:0007669"/>
    <property type="project" value="UniProtKB-KW"/>
</dbReference>
<dbReference type="InterPro" id="IPR001254">
    <property type="entry name" value="Trypsin_dom"/>
</dbReference>
<dbReference type="GO" id="GO:0004252">
    <property type="term" value="F:serine-type endopeptidase activity"/>
    <property type="evidence" value="ECO:0007669"/>
    <property type="project" value="InterPro"/>
</dbReference>
<dbReference type="PROSITE" id="PS00135">
    <property type="entry name" value="TRYPSIN_SER"/>
    <property type="match status" value="1"/>
</dbReference>
<dbReference type="PANTHER" id="PTHR24276:SF91">
    <property type="entry name" value="AT26814P-RELATED"/>
    <property type="match status" value="1"/>
</dbReference>
<dbReference type="InterPro" id="IPR009003">
    <property type="entry name" value="Peptidase_S1_PA"/>
</dbReference>
<feature type="region of interest" description="Disordered" evidence="8">
    <location>
        <begin position="549"/>
        <end position="571"/>
    </location>
</feature>
<dbReference type="Gene3D" id="2.40.10.10">
    <property type="entry name" value="Trypsin-like serine proteases"/>
    <property type="match status" value="1"/>
</dbReference>
<proteinExistence type="inferred from homology"/>
<evidence type="ECO:0000256" key="6">
    <source>
        <dbReference type="ARBA" id="ARBA00023157"/>
    </source>
</evidence>
<dbReference type="OrthoDB" id="104223at2759"/>
<dbReference type="Proteomes" id="UP000266841">
    <property type="component" value="Unassembled WGS sequence"/>
</dbReference>
<feature type="region of interest" description="Disordered" evidence="8">
    <location>
        <begin position="814"/>
        <end position="858"/>
    </location>
</feature>
<dbReference type="PRINTS" id="PR00722">
    <property type="entry name" value="CHYMOTRYPSIN"/>
</dbReference>
<evidence type="ECO:0000256" key="1">
    <source>
        <dbReference type="ARBA" id="ARBA00007664"/>
    </source>
</evidence>
<dbReference type="Pfam" id="PF00089">
    <property type="entry name" value="Trypsin"/>
    <property type="match status" value="1"/>
</dbReference>
<dbReference type="CDD" id="cd00190">
    <property type="entry name" value="Tryp_SPc"/>
    <property type="match status" value="1"/>
</dbReference>
<evidence type="ECO:0000256" key="5">
    <source>
        <dbReference type="ARBA" id="ARBA00023026"/>
    </source>
</evidence>
<dbReference type="PROSITE" id="PS00134">
    <property type="entry name" value="TRYPSIN_HIS"/>
    <property type="match status" value="1"/>
</dbReference>
<dbReference type="InterPro" id="IPR033116">
    <property type="entry name" value="TRYPSIN_SER"/>
</dbReference>
<evidence type="ECO:0000313" key="10">
    <source>
        <dbReference type="EMBL" id="EJK61279.1"/>
    </source>
</evidence>
<keyword evidence="11" id="KW-1185">Reference proteome</keyword>
<evidence type="ECO:0000256" key="8">
    <source>
        <dbReference type="SAM" id="MobiDB-lite"/>
    </source>
</evidence>
<dbReference type="FunFam" id="2.40.10.10:FF:000036">
    <property type="entry name" value="Trypsin beta"/>
    <property type="match status" value="1"/>
</dbReference>
<comment type="caution">
    <text evidence="10">The sequence shown here is derived from an EMBL/GenBank/DDBJ whole genome shotgun (WGS) entry which is preliminary data.</text>
</comment>
<dbReference type="InterPro" id="IPR018114">
    <property type="entry name" value="TRYPSIN_HIS"/>
</dbReference>
<dbReference type="eggNOG" id="KOG3627">
    <property type="taxonomic scope" value="Eukaryota"/>
</dbReference>
<sequence>MRDLFSASPMGDVFMPKLEPLCTYAARRTTANFVRFNGAATVIQYGDDGSRRTYLSSRDGAKQAVSLRRPSKAAQSVERLPLAQLQRCLVSLAFCRGGWKGTIVRDESLITFRPLRTRYTDTSGRAASRKLDFDPEESIDERLAGGRDMVTVIAKKLSRTIDESAGGRGDWKKLTVIVLGSSELAFDWKNFASIHPEVVCPKPSPGVPGVGPPSEKAAIMEPSGAAAARRRGGSRHPRRALHTLLPLLLIPAAPASVLRPSDSTRIIGGTEDAARRYPYAVSLHYAGEAFCAGALIAPDVVLSAGHCNGQSLKEGLSYNVMVGRHDLDLYWTGESIRLREEFRHPEYNEENVDNDFNVVVLSESASDSVPIIRLNDDPFIPYAPPSGRGDGDELTVMGWGDTTRSEAITTPSDVLMSTTVKAMSNEECERSEGNVDLGGKVMFTSLSGGITDNMLCAWASGTDACQGDSGGPLVRKGQDPSGADDRLVGITSWGLSCADDNFPGVYSRVSSQYDWIRSKVCEHSKSPPGYLECIPRSPLSGNIFTDDLAVTTTTPPQSPPTSAPTRSPLPSGLERIRIEIELDDYPSHTGWSLQSTNDGGTSPGEIIFEMPIGAYDETDRGLRGVYEFEIESESFYTITISDEAADGFDGTLTAYRDGVPSSSNRLVYEPGFTSVSGLSVTHAFYAGDDPPAYLTLVFDFDYYAHEVAWQVEDEGSGTIMGLVWFDTYEAGTDGISVVMPVYGTEWGDREYSLTLWDAAADGICCSQSSGRGSYSLYVGDASEPDNLVRTGGDYGSGETFLFEVMGDPTYPPTMSPTEVPQTLAPATSRVSPAPTTYVPPSAATYEPTSPERESFFDPPTDVDQVIAAATDEDAEEDWTPSSRGTRGPAIAALLGMPLLLLGGII</sequence>
<keyword evidence="6" id="KW-1015">Disulfide bond</keyword>
<protein>
    <recommendedName>
        <fullName evidence="9">Peptidase S1 domain-containing protein</fullName>
    </recommendedName>
</protein>
<evidence type="ECO:0000256" key="3">
    <source>
        <dbReference type="ARBA" id="ARBA00022801"/>
    </source>
</evidence>
<feature type="compositionally biased region" description="Polar residues" evidence="8">
    <location>
        <begin position="815"/>
        <end position="834"/>
    </location>
</feature>
<dbReference type="InterPro" id="IPR050430">
    <property type="entry name" value="Peptidase_S1"/>
</dbReference>
<evidence type="ECO:0000313" key="11">
    <source>
        <dbReference type="Proteomes" id="UP000266841"/>
    </source>
</evidence>
<dbReference type="AlphaFoldDB" id="K0S8N3"/>
<dbReference type="PROSITE" id="PS50240">
    <property type="entry name" value="TRYPSIN_DOM"/>
    <property type="match status" value="1"/>
</dbReference>
<dbReference type="PANTHER" id="PTHR24276">
    <property type="entry name" value="POLYSERASE-RELATED"/>
    <property type="match status" value="1"/>
</dbReference>